<comment type="subunit">
    <text evidence="8">Composed of two chains; the small (or glutamine) chain promotes the hydrolysis of glutamine to ammonia, which is used by the large (or ammonia) chain to synthesize carbamoyl phosphate. Tetramer of heterodimers (alpha,beta)4.</text>
</comment>
<feature type="active site" evidence="8">
    <location>
        <position position="333"/>
    </location>
</feature>
<reference evidence="10 11" key="1">
    <citation type="submission" date="2014-06" db="EMBL/GenBank/DDBJ databases">
        <title>Functional and comparative genomic analyses of the Drosophila gut microbiota identify candidate symbiosis factors.</title>
        <authorList>
            <person name="Newell P.D."/>
            <person name="Chaston J.M."/>
            <person name="Douglas A.E."/>
        </authorList>
    </citation>
    <scope>NUCLEOTIDE SEQUENCE [LARGE SCALE GENOMIC DNA]</scope>
    <source>
        <strain evidence="10 11">DmCS_002</strain>
    </source>
</reference>
<evidence type="ECO:0000313" key="11">
    <source>
        <dbReference type="Proteomes" id="UP000031397"/>
    </source>
</evidence>
<dbReference type="HAMAP" id="MF_01209">
    <property type="entry name" value="CPSase_S_chain"/>
    <property type="match status" value="1"/>
</dbReference>
<dbReference type="UniPathway" id="UPA00070">
    <property type="reaction ID" value="UER00115"/>
</dbReference>
<feature type="binding site" evidence="8">
    <location>
        <position position="220"/>
    </location>
    <ligand>
        <name>L-glutamine</name>
        <dbReference type="ChEBI" id="CHEBI:58359"/>
    </ligand>
</feature>
<keyword evidence="3 8" id="KW-0436">Ligase</keyword>
<dbReference type="GeneID" id="74913407"/>
<comment type="function">
    <text evidence="8">Small subunit of the glutamine-dependent carbamoyl phosphate synthetase (CPSase). CPSase catalyzes the formation of carbamoyl phosphate from the ammonia moiety of glutamine, carbonate, and phosphate donated by ATP, constituting the first step of 2 biosynthetic pathways, one leading to arginine and/or urea and the other to pyrimidine nucleotides. The small subunit (glutamine amidotransferase) binds and cleaves glutamine to supply the large subunit with the substrate ammonia.</text>
</comment>
<dbReference type="InterPro" id="IPR002474">
    <property type="entry name" value="CarbamoylP_synth_ssu_N"/>
</dbReference>
<feature type="binding site" evidence="8">
    <location>
        <position position="218"/>
    </location>
    <ligand>
        <name>L-glutamine</name>
        <dbReference type="ChEBI" id="CHEBI:58359"/>
    </ligand>
</feature>
<dbReference type="GO" id="GO:0004088">
    <property type="term" value="F:carbamoyl-phosphate synthase (glutamine-hydrolyzing) activity"/>
    <property type="evidence" value="ECO:0007669"/>
    <property type="project" value="UniProtKB-UniRule"/>
</dbReference>
<dbReference type="Gene3D" id="3.40.50.880">
    <property type="match status" value="1"/>
</dbReference>
<protein>
    <recommendedName>
        <fullName evidence="8">Carbamoyl phosphate synthase small chain</fullName>
        <ecNumber evidence="8">6.3.5.5</ecNumber>
    </recommendedName>
    <alternativeName>
        <fullName evidence="8">Carbamoyl phosphate synthetase glutamine chain</fullName>
    </alternativeName>
</protein>
<comment type="catalytic activity">
    <reaction evidence="7 8">
        <text>hydrogencarbonate + L-glutamine + 2 ATP + H2O = carbamoyl phosphate + L-glutamate + 2 ADP + phosphate + 2 H(+)</text>
        <dbReference type="Rhea" id="RHEA:18633"/>
        <dbReference type="ChEBI" id="CHEBI:15377"/>
        <dbReference type="ChEBI" id="CHEBI:15378"/>
        <dbReference type="ChEBI" id="CHEBI:17544"/>
        <dbReference type="ChEBI" id="CHEBI:29985"/>
        <dbReference type="ChEBI" id="CHEBI:30616"/>
        <dbReference type="ChEBI" id="CHEBI:43474"/>
        <dbReference type="ChEBI" id="CHEBI:58228"/>
        <dbReference type="ChEBI" id="CHEBI:58359"/>
        <dbReference type="ChEBI" id="CHEBI:456216"/>
        <dbReference type="EC" id="6.3.5.5"/>
    </reaction>
</comment>
<accession>A0A0C1M6D2</accession>
<dbReference type="GO" id="GO:0044205">
    <property type="term" value="P:'de novo' UMP biosynthetic process"/>
    <property type="evidence" value="ECO:0007669"/>
    <property type="project" value="UniProtKB-UniRule"/>
</dbReference>
<keyword evidence="4 8" id="KW-0547">Nucleotide-binding</keyword>
<dbReference type="AlphaFoldDB" id="A0A0C1M6D2"/>
<feature type="binding site" evidence="8">
    <location>
        <position position="247"/>
    </location>
    <ligand>
        <name>L-glutamine</name>
        <dbReference type="ChEBI" id="CHEBI:58359"/>
    </ligand>
</feature>
<dbReference type="Pfam" id="PF00117">
    <property type="entry name" value="GATase"/>
    <property type="match status" value="1"/>
</dbReference>
<evidence type="ECO:0000256" key="6">
    <source>
        <dbReference type="ARBA" id="ARBA00022962"/>
    </source>
</evidence>
<dbReference type="OrthoDB" id="9804328at2"/>
<evidence type="ECO:0000256" key="1">
    <source>
        <dbReference type="ARBA" id="ARBA00005077"/>
    </source>
</evidence>
<dbReference type="GO" id="GO:0006207">
    <property type="term" value="P:'de novo' pyrimidine nucleobase biosynthetic process"/>
    <property type="evidence" value="ECO:0007669"/>
    <property type="project" value="InterPro"/>
</dbReference>
<dbReference type="EMBL" id="JOJZ01000016">
    <property type="protein sequence ID" value="KID41779.1"/>
    <property type="molecule type" value="Genomic_DNA"/>
</dbReference>
<gene>
    <name evidence="8" type="primary">carA</name>
    <name evidence="10" type="ORF">LfDm3_0741</name>
</gene>
<sequence length="357" mass="39163">MTKRYLILNDGTSFVGKSIGAESTVTGEIVMNTNLNGYQESITDPIYHNQIVAFSQPSVGNIGINRKNYESILTSAKGIVIHHSEDISTSYLKKISLDSFLTQRNIPGITDIDTRYLLKYIMKHDIAKASLVDVNDEHAFDQLNAAVLSNQQIQQVATPKPYLVPGNGKTVAILDFGLKEGIVRQLAQRDCNVIVLPFDTAYQEIIDLDPEGIILSTGPGSPHEIDDSVLTTINQLEHALPVFGMGLGHELLAMANGASVYRMKLGHHGSNHPIKKIITNQIIYANQAQDYAVDPDSIDTSKLIVTYIDLINGTVQGIRHRDYPAFSVQFSPDGSSGPTDSIDLFDEFLESITAHGR</sequence>
<comment type="catalytic activity">
    <reaction evidence="8">
        <text>L-glutamine + H2O = L-glutamate + NH4(+)</text>
        <dbReference type="Rhea" id="RHEA:15889"/>
        <dbReference type="ChEBI" id="CHEBI:15377"/>
        <dbReference type="ChEBI" id="CHEBI:28938"/>
        <dbReference type="ChEBI" id="CHEBI:29985"/>
        <dbReference type="ChEBI" id="CHEBI:58359"/>
    </reaction>
</comment>
<comment type="caution">
    <text evidence="8">Lacks conserved residue(s) required for the propagation of feature annotation.</text>
</comment>
<name>A0A0C1M6D2_9LACO</name>
<dbReference type="InterPro" id="IPR017926">
    <property type="entry name" value="GATASE"/>
</dbReference>
<dbReference type="GO" id="GO:0006526">
    <property type="term" value="P:L-arginine biosynthetic process"/>
    <property type="evidence" value="ECO:0007669"/>
    <property type="project" value="UniProtKB-UniRule"/>
</dbReference>
<keyword evidence="8" id="KW-0055">Arginine biosynthesis</keyword>
<evidence type="ECO:0000256" key="7">
    <source>
        <dbReference type="ARBA" id="ARBA00048816"/>
    </source>
</evidence>
<dbReference type="EC" id="6.3.5.5" evidence="8"/>
<dbReference type="SUPFAM" id="SSF52317">
    <property type="entry name" value="Class I glutamine amidotransferase-like"/>
    <property type="match status" value="1"/>
</dbReference>
<dbReference type="Gene3D" id="3.50.30.20">
    <property type="entry name" value="Carbamoyl-phosphate synthase small subunit, N-terminal domain"/>
    <property type="match status" value="1"/>
</dbReference>
<evidence type="ECO:0000256" key="8">
    <source>
        <dbReference type="HAMAP-Rule" id="MF_01209"/>
    </source>
</evidence>
<dbReference type="InterPro" id="IPR006274">
    <property type="entry name" value="CarbamoylP_synth_ssu"/>
</dbReference>
<evidence type="ECO:0000259" key="9">
    <source>
        <dbReference type="SMART" id="SM01097"/>
    </source>
</evidence>
<evidence type="ECO:0000256" key="2">
    <source>
        <dbReference type="ARBA" id="ARBA00007800"/>
    </source>
</evidence>
<dbReference type="InterPro" id="IPR050472">
    <property type="entry name" value="Anth_synth/Amidotransfase"/>
</dbReference>
<comment type="similarity">
    <text evidence="2 8">Belongs to the CarA family.</text>
</comment>
<dbReference type="PATRIC" id="fig|1614.7.peg.701"/>
<dbReference type="NCBIfam" id="TIGR01368">
    <property type="entry name" value="CPSaseIIsmall"/>
    <property type="match status" value="1"/>
</dbReference>
<dbReference type="GO" id="GO:0005524">
    <property type="term" value="F:ATP binding"/>
    <property type="evidence" value="ECO:0007669"/>
    <property type="project" value="UniProtKB-UniRule"/>
</dbReference>
<dbReference type="GO" id="GO:0006541">
    <property type="term" value="P:glutamine metabolic process"/>
    <property type="evidence" value="ECO:0007669"/>
    <property type="project" value="InterPro"/>
</dbReference>
<evidence type="ECO:0000256" key="5">
    <source>
        <dbReference type="ARBA" id="ARBA00022840"/>
    </source>
</evidence>
<dbReference type="PRINTS" id="PR00096">
    <property type="entry name" value="GATASE"/>
</dbReference>
<keyword evidence="5 8" id="KW-0067">ATP-binding</keyword>
<dbReference type="CDD" id="cd01744">
    <property type="entry name" value="GATase1_CPSase"/>
    <property type="match status" value="1"/>
</dbReference>
<feature type="binding site" evidence="8">
    <location>
        <position position="291"/>
    </location>
    <ligand>
        <name>L-glutamine</name>
        <dbReference type="ChEBI" id="CHEBI:58359"/>
    </ligand>
</feature>
<dbReference type="InterPro" id="IPR035686">
    <property type="entry name" value="CPSase_GATase1"/>
</dbReference>
<dbReference type="InterPro" id="IPR029062">
    <property type="entry name" value="Class_I_gatase-like"/>
</dbReference>
<organism evidence="10 11">
    <name type="scientific">Fructilactobacillus fructivorans</name>
    <dbReference type="NCBI Taxonomy" id="1614"/>
    <lineage>
        <taxon>Bacteria</taxon>
        <taxon>Bacillati</taxon>
        <taxon>Bacillota</taxon>
        <taxon>Bacilli</taxon>
        <taxon>Lactobacillales</taxon>
        <taxon>Lactobacillaceae</taxon>
        <taxon>Fructilactobacillus</taxon>
    </lineage>
</organism>
<comment type="pathway">
    <text evidence="8">Pyrimidine metabolism; UMP biosynthesis via de novo pathway; (S)-dihydroorotate from bicarbonate: step 1/3.</text>
</comment>
<keyword evidence="8" id="KW-0665">Pyrimidine biosynthesis</keyword>
<dbReference type="GO" id="GO:0004359">
    <property type="term" value="F:glutaminase activity"/>
    <property type="evidence" value="ECO:0007669"/>
    <property type="project" value="RHEA"/>
</dbReference>
<dbReference type="PANTHER" id="PTHR43418:SF7">
    <property type="entry name" value="CARBAMOYL-PHOSPHATE SYNTHASE SMALL CHAIN"/>
    <property type="match status" value="1"/>
</dbReference>
<feature type="region of interest" description="CPSase" evidence="8">
    <location>
        <begin position="1"/>
        <end position="169"/>
    </location>
</feature>
<evidence type="ECO:0000256" key="4">
    <source>
        <dbReference type="ARBA" id="ARBA00022741"/>
    </source>
</evidence>
<dbReference type="PROSITE" id="PS51273">
    <property type="entry name" value="GATASE_TYPE_1"/>
    <property type="match status" value="1"/>
</dbReference>
<dbReference type="NCBIfam" id="NF009475">
    <property type="entry name" value="PRK12838.1"/>
    <property type="match status" value="1"/>
</dbReference>
<dbReference type="Proteomes" id="UP000031397">
    <property type="component" value="Unassembled WGS sequence"/>
</dbReference>
<feature type="domain" description="Carbamoyl-phosphate synthase small subunit N-terminal" evidence="9">
    <location>
        <begin position="2"/>
        <end position="132"/>
    </location>
</feature>
<dbReference type="RefSeq" id="WP_039144202.1">
    <property type="nucleotide sequence ID" value="NZ_JOJZ01000016.1"/>
</dbReference>
<dbReference type="InterPro" id="IPR036480">
    <property type="entry name" value="CarbP_synth_ssu_N_sf"/>
</dbReference>
<dbReference type="UniPathway" id="UPA00068">
    <property type="reaction ID" value="UER00171"/>
</dbReference>
<keyword evidence="8" id="KW-0028">Amino-acid biosynthesis</keyword>
<dbReference type="SUPFAM" id="SSF52021">
    <property type="entry name" value="Carbamoyl phosphate synthetase, small subunit N-terminal domain"/>
    <property type="match status" value="1"/>
</dbReference>
<comment type="pathway">
    <text evidence="1 8">Amino-acid biosynthesis; L-arginine biosynthesis; carbamoyl phosphate from bicarbonate: step 1/1.</text>
</comment>
<dbReference type="SMART" id="SM01097">
    <property type="entry name" value="CPSase_sm_chain"/>
    <property type="match status" value="1"/>
</dbReference>
<dbReference type="Pfam" id="PF00988">
    <property type="entry name" value="CPSase_sm_chain"/>
    <property type="match status" value="1"/>
</dbReference>
<dbReference type="PANTHER" id="PTHR43418">
    <property type="entry name" value="MULTIFUNCTIONAL TRYPTOPHAN BIOSYNTHESIS PROTEIN-RELATED"/>
    <property type="match status" value="1"/>
</dbReference>
<keyword evidence="6 8" id="KW-0315">Glutamine amidotransferase</keyword>
<dbReference type="PRINTS" id="PR00099">
    <property type="entry name" value="CPSGATASE"/>
</dbReference>
<evidence type="ECO:0000256" key="3">
    <source>
        <dbReference type="ARBA" id="ARBA00022598"/>
    </source>
</evidence>
<proteinExistence type="inferred from homology"/>
<keyword evidence="11" id="KW-1185">Reference proteome</keyword>
<evidence type="ECO:0000313" key="10">
    <source>
        <dbReference type="EMBL" id="KID41779.1"/>
    </source>
</evidence>
<comment type="caution">
    <text evidence="10">The sequence shown here is derived from an EMBL/GenBank/DDBJ whole genome shotgun (WGS) entry which is preliminary data.</text>
</comment>